<reference evidence="14" key="1">
    <citation type="submission" date="2020-09" db="EMBL/GenBank/DDBJ databases">
        <title>Sphingomonas sp., a new species isolated from pork steak.</title>
        <authorList>
            <person name="Heidler von Heilborn D."/>
        </authorList>
    </citation>
    <scope>NUCLEOTIDE SEQUENCE [LARGE SCALE GENOMIC DNA]</scope>
</reference>
<dbReference type="SUPFAM" id="SSF49879">
    <property type="entry name" value="SMAD/FHA domain"/>
    <property type="match status" value="1"/>
</dbReference>
<organism evidence="13 14">
    <name type="scientific">Sphingomonas aliaeris</name>
    <dbReference type="NCBI Taxonomy" id="2759526"/>
    <lineage>
        <taxon>Bacteria</taxon>
        <taxon>Pseudomonadati</taxon>
        <taxon>Pseudomonadota</taxon>
        <taxon>Alphaproteobacteria</taxon>
        <taxon>Sphingomonadales</taxon>
        <taxon>Sphingomonadaceae</taxon>
        <taxon>Sphingomonas</taxon>
    </lineage>
</organism>
<name>A0A974NV95_9SPHN</name>
<dbReference type="Gene3D" id="3.90.10.10">
    <property type="entry name" value="Cytochrome C3"/>
    <property type="match status" value="3"/>
</dbReference>
<evidence type="ECO:0000256" key="6">
    <source>
        <dbReference type="ARBA" id="ARBA00022729"/>
    </source>
</evidence>
<dbReference type="Pfam" id="PF00498">
    <property type="entry name" value="FHA"/>
    <property type="match status" value="1"/>
</dbReference>
<evidence type="ECO:0000256" key="3">
    <source>
        <dbReference type="ARBA" id="ARBA00022448"/>
    </source>
</evidence>
<gene>
    <name evidence="13" type="ORF">H5J25_02505</name>
</gene>
<keyword evidence="5" id="KW-0479">Metal-binding</keyword>
<keyword evidence="8" id="KW-0408">Iron</keyword>
<evidence type="ECO:0000256" key="4">
    <source>
        <dbReference type="ARBA" id="ARBA00022617"/>
    </source>
</evidence>
<protein>
    <submittedName>
        <fullName evidence="13">Cytochrome c3 family protein</fullName>
    </submittedName>
</protein>
<dbReference type="SUPFAM" id="SSF48695">
    <property type="entry name" value="Multiheme cytochromes"/>
    <property type="match status" value="2"/>
</dbReference>
<feature type="domain" description="Cytochrome c7-like" evidence="11">
    <location>
        <begin position="504"/>
        <end position="560"/>
    </location>
</feature>
<evidence type="ECO:0000256" key="7">
    <source>
        <dbReference type="ARBA" id="ARBA00022982"/>
    </source>
</evidence>
<dbReference type="KEGG" id="sari:H5J25_02505"/>
<dbReference type="GO" id="GO:0030313">
    <property type="term" value="C:cell envelope"/>
    <property type="evidence" value="ECO:0007669"/>
    <property type="project" value="UniProtKB-SubCell"/>
</dbReference>
<dbReference type="InterPro" id="IPR036280">
    <property type="entry name" value="Multihaem_cyt_sf"/>
</dbReference>
<sequence>MTFVIRTASRAANGREIVRSLRIDADRLTIGRAPTCDIHLPDLQLALLHAAIERKGDDRVEVTALAEMPFEVDGRSTQQATISLTAGGEVLLGAHRLAIGRDDAGDTLIRIERIGDVSGAAIADDEKTLFSLRKIAPPRRATAWVLAILILAAFLVWPIRSFYAPPSAAGAAQADAAWSPGKLSQAHAGLEKNCKACHQAAFVAVQDSGCRSCHTDTHDHAAPARLAKASPIPGLEGRLQRSISAAFNRPPGRCVDCHTEHQGATAMAPTPQRFCADCHGGLKERLPDTPFGDAHDFAAAHPQFRPTIADAGTPATLRRVSLDRRPKQDNGLTFPHALHLSTTNAVARMAQRQGKTGELGCTDCHSRDAEGGFRPVSMEANCQSCHSLAFARSDGTVRTLRHGDPRQVVAELRDFFALHGPSRPGAIDSGRRRPGDFVAASLSATYGRAMANRGNAAERSIRAVFSPGGACYDCHKVVPPAAGGSLNFRIAPVVQQKNYMPHALFDHRPHASATCATCHAAPTSNSASDLLMPKIAECRTCHAGADPARGQIKSICATCHVYHQETGTIAAVSPPNQSPGPRHDFAALRLSKR</sequence>
<comment type="subcellular location">
    <subcellularLocation>
        <location evidence="2">Cell envelope</location>
    </subcellularLocation>
</comment>
<dbReference type="Pfam" id="PF14537">
    <property type="entry name" value="Cytochrom_c3_2"/>
    <property type="match status" value="1"/>
</dbReference>
<evidence type="ECO:0000259" key="10">
    <source>
        <dbReference type="Pfam" id="PF00498"/>
    </source>
</evidence>
<dbReference type="AlphaFoldDB" id="A0A974NV95"/>
<keyword evidence="3" id="KW-0813">Transport</keyword>
<dbReference type="GO" id="GO:0016491">
    <property type="term" value="F:oxidoreductase activity"/>
    <property type="evidence" value="ECO:0007669"/>
    <property type="project" value="TreeGrafter"/>
</dbReference>
<dbReference type="EMBL" id="CP061035">
    <property type="protein sequence ID" value="QQV77684.1"/>
    <property type="molecule type" value="Genomic_DNA"/>
</dbReference>
<evidence type="ECO:0000256" key="9">
    <source>
        <dbReference type="SAM" id="Phobius"/>
    </source>
</evidence>
<evidence type="ECO:0000313" key="13">
    <source>
        <dbReference type="EMBL" id="QQV77684.1"/>
    </source>
</evidence>
<evidence type="ECO:0000313" key="14">
    <source>
        <dbReference type="Proteomes" id="UP000595894"/>
    </source>
</evidence>
<keyword evidence="4" id="KW-0349">Heme</keyword>
<dbReference type="InterPro" id="IPR012286">
    <property type="entry name" value="Tetrahaem_cytochrome"/>
</dbReference>
<dbReference type="InterPro" id="IPR051829">
    <property type="entry name" value="Multiheme_Cytochr_ET"/>
</dbReference>
<dbReference type="Pfam" id="PF14522">
    <property type="entry name" value="Cytochrome_C7"/>
    <property type="match status" value="1"/>
</dbReference>
<evidence type="ECO:0000256" key="5">
    <source>
        <dbReference type="ARBA" id="ARBA00022723"/>
    </source>
</evidence>
<comment type="cofactor">
    <cofactor evidence="1">
        <name>heme c</name>
        <dbReference type="ChEBI" id="CHEBI:61717"/>
    </cofactor>
</comment>
<proteinExistence type="predicted"/>
<dbReference type="PANTHER" id="PTHR35038">
    <property type="entry name" value="DISSIMILATORY SULFITE REDUCTASE SIRA"/>
    <property type="match status" value="1"/>
</dbReference>
<evidence type="ECO:0000256" key="8">
    <source>
        <dbReference type="ARBA" id="ARBA00023004"/>
    </source>
</evidence>
<dbReference type="Gene3D" id="2.60.200.20">
    <property type="match status" value="1"/>
</dbReference>
<dbReference type="CDD" id="cd00060">
    <property type="entry name" value="FHA"/>
    <property type="match status" value="1"/>
</dbReference>
<dbReference type="InterPro" id="IPR008984">
    <property type="entry name" value="SMAD_FHA_dom_sf"/>
</dbReference>
<keyword evidence="9" id="KW-1133">Transmembrane helix</keyword>
<keyword evidence="14" id="KW-1185">Reference proteome</keyword>
<evidence type="ECO:0000259" key="12">
    <source>
        <dbReference type="Pfam" id="PF14537"/>
    </source>
</evidence>
<dbReference type="Proteomes" id="UP000595894">
    <property type="component" value="Chromosome"/>
</dbReference>
<evidence type="ECO:0000256" key="1">
    <source>
        <dbReference type="ARBA" id="ARBA00001926"/>
    </source>
</evidence>
<keyword evidence="7" id="KW-0249">Electron transport</keyword>
<dbReference type="GO" id="GO:0046872">
    <property type="term" value="F:metal ion binding"/>
    <property type="evidence" value="ECO:0007669"/>
    <property type="project" value="UniProtKB-KW"/>
</dbReference>
<keyword evidence="9" id="KW-0472">Membrane</keyword>
<dbReference type="PANTHER" id="PTHR35038:SF8">
    <property type="entry name" value="C-TYPE POLYHEME CYTOCHROME OMCC"/>
    <property type="match status" value="1"/>
</dbReference>
<evidence type="ECO:0000259" key="11">
    <source>
        <dbReference type="Pfam" id="PF14522"/>
    </source>
</evidence>
<evidence type="ECO:0000256" key="2">
    <source>
        <dbReference type="ARBA" id="ARBA00004196"/>
    </source>
</evidence>
<keyword evidence="6" id="KW-0732">Signal</keyword>
<feature type="transmembrane region" description="Helical" evidence="9">
    <location>
        <begin position="141"/>
        <end position="159"/>
    </location>
</feature>
<feature type="domain" description="Tetrahaem cytochrome" evidence="12">
    <location>
        <begin position="187"/>
        <end position="279"/>
    </location>
</feature>
<accession>A0A974NV95</accession>
<feature type="domain" description="FHA" evidence="10">
    <location>
        <begin position="29"/>
        <end position="92"/>
    </location>
</feature>
<dbReference type="InterPro" id="IPR029467">
    <property type="entry name" value="Cyt_c7-like"/>
</dbReference>
<dbReference type="InterPro" id="IPR000253">
    <property type="entry name" value="FHA_dom"/>
</dbReference>
<dbReference type="CDD" id="cd08168">
    <property type="entry name" value="Cytochrom_C3"/>
    <property type="match status" value="2"/>
</dbReference>
<dbReference type="RefSeq" id="WP_202094437.1">
    <property type="nucleotide sequence ID" value="NZ_CP061035.1"/>
</dbReference>
<keyword evidence="9" id="KW-0812">Transmembrane</keyword>